<evidence type="ECO:0000259" key="7">
    <source>
        <dbReference type="PROSITE" id="PS50850"/>
    </source>
</evidence>
<feature type="transmembrane region" description="Helical" evidence="6">
    <location>
        <begin position="46"/>
        <end position="68"/>
    </location>
</feature>
<evidence type="ECO:0000313" key="8">
    <source>
        <dbReference type="EnsemblMetazoa" id="CLYHEMP020972.1"/>
    </source>
</evidence>
<dbReference type="Gene3D" id="1.20.1250.20">
    <property type="entry name" value="MFS general substrate transporter like domains"/>
    <property type="match status" value="2"/>
</dbReference>
<evidence type="ECO:0000313" key="9">
    <source>
        <dbReference type="Proteomes" id="UP000594262"/>
    </source>
</evidence>
<reference evidence="8" key="1">
    <citation type="submission" date="2021-01" db="UniProtKB">
        <authorList>
            <consortium name="EnsemblMetazoa"/>
        </authorList>
    </citation>
    <scope>IDENTIFICATION</scope>
</reference>
<feature type="transmembrane region" description="Helical" evidence="6">
    <location>
        <begin position="165"/>
        <end position="187"/>
    </location>
</feature>
<keyword evidence="3 6" id="KW-0812">Transmembrane</keyword>
<dbReference type="SUPFAM" id="SSF103473">
    <property type="entry name" value="MFS general substrate transporter"/>
    <property type="match status" value="1"/>
</dbReference>
<keyword evidence="9" id="KW-1185">Reference proteome</keyword>
<feature type="transmembrane region" description="Helical" evidence="6">
    <location>
        <begin position="237"/>
        <end position="259"/>
    </location>
</feature>
<dbReference type="Proteomes" id="UP000594262">
    <property type="component" value="Unplaced"/>
</dbReference>
<dbReference type="AlphaFoldDB" id="A0A7M6DPT1"/>
<evidence type="ECO:0000256" key="2">
    <source>
        <dbReference type="ARBA" id="ARBA00005241"/>
    </source>
</evidence>
<dbReference type="GO" id="GO:0016020">
    <property type="term" value="C:membrane"/>
    <property type="evidence" value="ECO:0007669"/>
    <property type="project" value="UniProtKB-SubCell"/>
</dbReference>
<feature type="transmembrane region" description="Helical" evidence="6">
    <location>
        <begin position="363"/>
        <end position="380"/>
    </location>
</feature>
<protein>
    <recommendedName>
        <fullName evidence="7">Major facilitator superfamily (MFS) profile domain-containing protein</fullName>
    </recommendedName>
</protein>
<accession>A0A7M6DPT1</accession>
<feature type="transmembrane region" description="Helical" evidence="6">
    <location>
        <begin position="74"/>
        <end position="94"/>
    </location>
</feature>
<evidence type="ECO:0000256" key="1">
    <source>
        <dbReference type="ARBA" id="ARBA00004141"/>
    </source>
</evidence>
<organism evidence="8 9">
    <name type="scientific">Clytia hemisphaerica</name>
    <dbReference type="NCBI Taxonomy" id="252671"/>
    <lineage>
        <taxon>Eukaryota</taxon>
        <taxon>Metazoa</taxon>
        <taxon>Cnidaria</taxon>
        <taxon>Hydrozoa</taxon>
        <taxon>Hydroidolina</taxon>
        <taxon>Leptothecata</taxon>
        <taxon>Obeliida</taxon>
        <taxon>Clytiidae</taxon>
        <taxon>Clytia</taxon>
    </lineage>
</organism>
<dbReference type="InterPro" id="IPR020846">
    <property type="entry name" value="MFS_dom"/>
</dbReference>
<evidence type="ECO:0000256" key="4">
    <source>
        <dbReference type="ARBA" id="ARBA00022989"/>
    </source>
</evidence>
<feature type="transmembrane region" description="Helical" evidence="6">
    <location>
        <begin position="392"/>
        <end position="410"/>
    </location>
</feature>
<dbReference type="OrthoDB" id="515887at2759"/>
<feature type="domain" description="Major facilitator superfamily (MFS) profile" evidence="7">
    <location>
        <begin position="296"/>
        <end position="486"/>
    </location>
</feature>
<dbReference type="GeneID" id="136798688"/>
<dbReference type="InterPro" id="IPR024989">
    <property type="entry name" value="MFS_assoc_dom"/>
</dbReference>
<keyword evidence="5 6" id="KW-0472">Membrane</keyword>
<dbReference type="RefSeq" id="XP_066911442.1">
    <property type="nucleotide sequence ID" value="XM_067055341.1"/>
</dbReference>
<comment type="subcellular location">
    <subcellularLocation>
        <location evidence="1">Membrane</location>
        <topology evidence="1">Multi-pass membrane protein</topology>
    </subcellularLocation>
</comment>
<evidence type="ECO:0000256" key="5">
    <source>
        <dbReference type="ARBA" id="ARBA00023136"/>
    </source>
</evidence>
<dbReference type="PANTHER" id="PTHR16172:SF41">
    <property type="entry name" value="MAJOR FACILITATOR SUPERFAMILY DOMAIN-CONTAINING PROTEIN 6-LIKE"/>
    <property type="match status" value="1"/>
</dbReference>
<dbReference type="GO" id="GO:0022857">
    <property type="term" value="F:transmembrane transporter activity"/>
    <property type="evidence" value="ECO:0007669"/>
    <property type="project" value="InterPro"/>
</dbReference>
<feature type="transmembrane region" description="Helical" evidence="6">
    <location>
        <begin position="296"/>
        <end position="320"/>
    </location>
</feature>
<comment type="similarity">
    <text evidence="2">Belongs to the major facilitator superfamily. MFSD6 family.</text>
</comment>
<feature type="transmembrane region" description="Helical" evidence="6">
    <location>
        <begin position="451"/>
        <end position="474"/>
    </location>
</feature>
<feature type="transmembrane region" description="Helical" evidence="6">
    <location>
        <begin position="208"/>
        <end position="225"/>
    </location>
</feature>
<dbReference type="PANTHER" id="PTHR16172">
    <property type="entry name" value="MAJOR FACILITATOR SUPERFAMILY DOMAIN-CONTAINING PROTEIN 6-LIKE"/>
    <property type="match status" value="1"/>
</dbReference>
<dbReference type="EnsemblMetazoa" id="CLYHEMT020972.1">
    <property type="protein sequence ID" value="CLYHEMP020972.1"/>
    <property type="gene ID" value="CLYHEMG020972"/>
</dbReference>
<feature type="transmembrane region" description="Helical" evidence="6">
    <location>
        <begin position="106"/>
        <end position="126"/>
    </location>
</feature>
<name>A0A7M6DPT1_9CNID</name>
<dbReference type="Pfam" id="PF12832">
    <property type="entry name" value="MFS_1_like"/>
    <property type="match status" value="1"/>
</dbReference>
<feature type="transmembrane region" description="Helical" evidence="6">
    <location>
        <begin position="332"/>
        <end position="351"/>
    </location>
</feature>
<proteinExistence type="inferred from homology"/>
<dbReference type="InterPro" id="IPR051717">
    <property type="entry name" value="MFS_MFSD6"/>
</dbReference>
<dbReference type="PROSITE" id="PS50850">
    <property type="entry name" value="MFS"/>
    <property type="match status" value="1"/>
</dbReference>
<evidence type="ECO:0000256" key="3">
    <source>
        <dbReference type="ARBA" id="ARBA00022692"/>
    </source>
</evidence>
<sequence>MNGIKEDMNGIKEINENEDENKVLLESGNKRDFLGFIDIKLIPVKVAYICYYAATGAWWPFMILFLTSLGLNPFLAGLCICLRTAVSTFAAPFWGFISDYTGRQRLLYVILTLGMVVTILPAPFVATQFNDFVGNSTDDVSLIPNATRSLVGPNYCTTECGDNRMFHVMVALFISMGLFEYTLPGFIDSNVMSIVSNHPLTNFGHQRVFGSIGFAIGSLIAGAAADHFKHDRLTNFAAAVFIAVPFLLVGLPFCMYVATKASKSVQKEKKDDVVEEEKLTGSQLAKLTVKTCFRPYVFVYLISVLIEGVSLSFMYSFLFLHMKDEMQSTDTILGLNIAASIIGELLFFPLSKLLIARFGSMECLVVSMFVNGIRFILLAYCKNAWLTLPIQLLHGVGFALFFAAMIEIAYNVSPKEISATMFGIICSLLFSVSNVVGNLLGGWIYKTYLGVTLFMFNGALCCCWSVVIAFYYFLVPKCRKQHRPNE</sequence>
<feature type="transmembrane region" description="Helical" evidence="6">
    <location>
        <begin position="422"/>
        <end position="445"/>
    </location>
</feature>
<dbReference type="InterPro" id="IPR036259">
    <property type="entry name" value="MFS_trans_sf"/>
</dbReference>
<evidence type="ECO:0000256" key="6">
    <source>
        <dbReference type="SAM" id="Phobius"/>
    </source>
</evidence>
<keyword evidence="4 6" id="KW-1133">Transmembrane helix</keyword>